<protein>
    <submittedName>
        <fullName evidence="1">Uncharacterized protein</fullName>
    </submittedName>
</protein>
<evidence type="ECO:0000313" key="2">
    <source>
        <dbReference type="Proteomes" id="UP001203297"/>
    </source>
</evidence>
<evidence type="ECO:0000313" key="1">
    <source>
        <dbReference type="EMBL" id="KAI0301085.1"/>
    </source>
</evidence>
<sequence length="339" mass="37811">MMKQVLHDLLRLQKRSPAKRFLSESLGQVLHQYCGRAGRRNKCSDSGLVGHIHVKCNPAYKSSNSTRLSDQVHRTRKVANAKNEDADIELVDDNLSDEEHENLVQEREIQGSRCCCEEGHGFIYALLALTLEYLDDIEPKDHMQQTSTSVGGVPVYSELEKGSFVEECPEKLAKEFKDSNDYSKEYFQGVRDEFRTPSKQEREGKNSIAAQIYNQIHPVTWKGGRGQMFKSPRLSIVILATEKLMDGHTALDNTTICRTGSSACVSVHLSLEFNLANTHGREVARTHVERPMRLCLAATTGLESMITVAGSELCLAEAARRIMNGSAANRLAAWQSIGT</sequence>
<reference evidence="1" key="1">
    <citation type="journal article" date="2022" name="New Phytol.">
        <title>Evolutionary transition to the ectomycorrhizal habit in the genomes of a hyperdiverse lineage of mushroom-forming fungi.</title>
        <authorList>
            <person name="Looney B."/>
            <person name="Miyauchi S."/>
            <person name="Morin E."/>
            <person name="Drula E."/>
            <person name="Courty P.E."/>
            <person name="Kohler A."/>
            <person name="Kuo A."/>
            <person name="LaButti K."/>
            <person name="Pangilinan J."/>
            <person name="Lipzen A."/>
            <person name="Riley R."/>
            <person name="Andreopoulos W."/>
            <person name="He G."/>
            <person name="Johnson J."/>
            <person name="Nolan M."/>
            <person name="Tritt A."/>
            <person name="Barry K.W."/>
            <person name="Grigoriev I.V."/>
            <person name="Nagy L.G."/>
            <person name="Hibbett D."/>
            <person name="Henrissat B."/>
            <person name="Matheny P.B."/>
            <person name="Labbe J."/>
            <person name="Martin F.M."/>
        </authorList>
    </citation>
    <scope>NUCLEOTIDE SEQUENCE</scope>
    <source>
        <strain evidence="1">BPL690</strain>
    </source>
</reference>
<name>A0AAD4QNN8_9AGAM</name>
<dbReference type="EMBL" id="WTXG01000016">
    <property type="protein sequence ID" value="KAI0301085.1"/>
    <property type="molecule type" value="Genomic_DNA"/>
</dbReference>
<dbReference type="AlphaFoldDB" id="A0AAD4QNN8"/>
<organism evidence="1 2">
    <name type="scientific">Multifurca ochricompacta</name>
    <dbReference type="NCBI Taxonomy" id="376703"/>
    <lineage>
        <taxon>Eukaryota</taxon>
        <taxon>Fungi</taxon>
        <taxon>Dikarya</taxon>
        <taxon>Basidiomycota</taxon>
        <taxon>Agaricomycotina</taxon>
        <taxon>Agaricomycetes</taxon>
        <taxon>Russulales</taxon>
        <taxon>Russulaceae</taxon>
        <taxon>Multifurca</taxon>
    </lineage>
</organism>
<accession>A0AAD4QNN8</accession>
<gene>
    <name evidence="1" type="ORF">B0F90DRAFT_1668163</name>
</gene>
<keyword evidence="2" id="KW-1185">Reference proteome</keyword>
<proteinExistence type="predicted"/>
<dbReference type="Proteomes" id="UP001203297">
    <property type="component" value="Unassembled WGS sequence"/>
</dbReference>
<comment type="caution">
    <text evidence="1">The sequence shown here is derived from an EMBL/GenBank/DDBJ whole genome shotgun (WGS) entry which is preliminary data.</text>
</comment>